<dbReference type="CDD" id="cd04722">
    <property type="entry name" value="TIM_phosphate_binding"/>
    <property type="match status" value="1"/>
</dbReference>
<comment type="similarity">
    <text evidence="1">Belongs to the BtpA family.</text>
</comment>
<dbReference type="Proteomes" id="UP001203207">
    <property type="component" value="Unassembled WGS sequence"/>
</dbReference>
<dbReference type="PIRSF" id="PIRSF005956">
    <property type="entry name" value="BtpA"/>
    <property type="match status" value="1"/>
</dbReference>
<dbReference type="PANTHER" id="PTHR21381:SF3">
    <property type="entry name" value="SGC REGION PROTEIN SGCQ-RELATED"/>
    <property type="match status" value="1"/>
</dbReference>
<dbReference type="InterPro" id="IPR005137">
    <property type="entry name" value="BtpA"/>
</dbReference>
<evidence type="ECO:0000313" key="2">
    <source>
        <dbReference type="EMBL" id="MCL9817302.1"/>
    </source>
</evidence>
<accession>A0AAE3K8H1</accession>
<reference evidence="2" key="2">
    <citation type="submission" date="2022-02" db="EMBL/GenBank/DDBJ databases">
        <authorList>
            <person name="Elcheninov A.G."/>
            <person name="Sorokin D.Y."/>
            <person name="Kublanov I.V."/>
        </authorList>
    </citation>
    <scope>NUCLEOTIDE SEQUENCE</scope>
    <source>
        <strain evidence="2">AArc-St2</strain>
    </source>
</reference>
<sequence length="271" mass="28285">MNLHSVYGTANPVIGMVHLEPLPGSPKHSDSLQTVIGRAVRDAERLESGGVDGIMLENFGDAPFYPDDVPKHTVAAMTRAATAVSEATTLPIGINVLRNDPIAALSIAHAVDAAYIRVNVHTGARVTDQGVIEGVAHETLRLQKQLGSDVSVFADVDVKHSAPLASESFTAESFADQTDRGLADAAILTGSGTGHAADQSYLESMAAVREDHGLTTPIFVGSGVTKDSIETILSTVDGAIVGTSLKQGGQTTAPVSVDRVRELMAAAERVR</sequence>
<organism evidence="2 3">
    <name type="scientific">Natronocalculus amylovorans</name>
    <dbReference type="NCBI Taxonomy" id="2917812"/>
    <lineage>
        <taxon>Archaea</taxon>
        <taxon>Methanobacteriati</taxon>
        <taxon>Methanobacteriota</taxon>
        <taxon>Stenosarchaea group</taxon>
        <taxon>Halobacteria</taxon>
        <taxon>Halobacteriales</taxon>
        <taxon>Haloferacaceae</taxon>
        <taxon>Natronocalculus</taxon>
    </lineage>
</organism>
<protein>
    <submittedName>
        <fullName evidence="2">BtpA/SgcQ family protein</fullName>
    </submittedName>
</protein>
<dbReference type="NCBIfam" id="TIGR00259">
    <property type="entry name" value="thylakoid_BtpA"/>
    <property type="match status" value="1"/>
</dbReference>
<evidence type="ECO:0000256" key="1">
    <source>
        <dbReference type="ARBA" id="ARBA00006007"/>
    </source>
</evidence>
<evidence type="ECO:0000313" key="3">
    <source>
        <dbReference type="Proteomes" id="UP001203207"/>
    </source>
</evidence>
<dbReference type="PANTHER" id="PTHR21381">
    <property type="entry name" value="ZGC:162297"/>
    <property type="match status" value="1"/>
</dbReference>
<dbReference type="Pfam" id="PF03437">
    <property type="entry name" value="BtpA"/>
    <property type="match status" value="1"/>
</dbReference>
<dbReference type="AlphaFoldDB" id="A0AAE3K8H1"/>
<dbReference type="RefSeq" id="WP_250584340.1">
    <property type="nucleotide sequence ID" value="NZ_JAKRVX010000003.1"/>
</dbReference>
<dbReference type="InterPro" id="IPR011060">
    <property type="entry name" value="RibuloseP-bd_barrel"/>
</dbReference>
<name>A0AAE3K8H1_9EURY</name>
<comment type="caution">
    <text evidence="2">The sequence shown here is derived from an EMBL/GenBank/DDBJ whole genome shotgun (WGS) entry which is preliminary data.</text>
</comment>
<dbReference type="EMBL" id="JAKRVX010000003">
    <property type="protein sequence ID" value="MCL9817302.1"/>
    <property type="molecule type" value="Genomic_DNA"/>
</dbReference>
<proteinExistence type="inferred from homology"/>
<keyword evidence="3" id="KW-1185">Reference proteome</keyword>
<reference evidence="2" key="1">
    <citation type="journal article" date="2022" name="Syst. Appl. Microbiol.">
        <title>Natronocalculus amylovorans gen. nov., sp. nov., and Natranaeroarchaeum aerophilus sp. nov., dominant culturable amylolytic natronoarchaea from hypersaline soda lakes in southwestern Siberia.</title>
        <authorList>
            <person name="Sorokin D.Y."/>
            <person name="Elcheninov A.G."/>
            <person name="Khizhniak T.V."/>
            <person name="Koenen M."/>
            <person name="Bale N.J."/>
            <person name="Damste J.S.S."/>
            <person name="Kublanov I.V."/>
        </authorList>
    </citation>
    <scope>NUCLEOTIDE SEQUENCE</scope>
    <source>
        <strain evidence="2">AArc-St2</strain>
    </source>
</reference>
<dbReference type="SUPFAM" id="SSF51366">
    <property type="entry name" value="Ribulose-phoshate binding barrel"/>
    <property type="match status" value="1"/>
</dbReference>
<gene>
    <name evidence="2" type="ORF">AArcSt2_10150</name>
</gene>